<proteinExistence type="predicted"/>
<evidence type="ECO:0000256" key="2">
    <source>
        <dbReference type="ARBA" id="ARBA00022737"/>
    </source>
</evidence>
<dbReference type="Proteomes" id="UP001497525">
    <property type="component" value="Unassembled WGS sequence"/>
</dbReference>
<dbReference type="InterPro" id="IPR011992">
    <property type="entry name" value="EF-hand-dom_pair"/>
</dbReference>
<evidence type="ECO:0000256" key="3">
    <source>
        <dbReference type="ARBA" id="ARBA00022837"/>
    </source>
</evidence>
<dbReference type="SUPFAM" id="SSF47473">
    <property type="entry name" value="EF-hand"/>
    <property type="match status" value="2"/>
</dbReference>
<dbReference type="PROSITE" id="PS00018">
    <property type="entry name" value="EF_HAND_1"/>
    <property type="match status" value="2"/>
</dbReference>
<dbReference type="InterPro" id="IPR018247">
    <property type="entry name" value="EF_Hand_1_Ca_BS"/>
</dbReference>
<sequence length="385" mass="45256">MADDQPVTGGPTWVRKMRTLFRRLDYRYHGYLILDDLMDVAGNIFNIYPKMSNFRADNLVKALSNFWFDVVCAGMEYKAATTITIHEKPFVDAILKGLQGDFLKNFDESFVTPLFVAMDEDEDKNITSPEFRALMLGFKSNERDAELLFKLRSDGPKLSKASFKEIWSDFFFSDDSKSKVNRLFGNLLKYKGAMDYPVLDCGPVWEGKMRTMFRRFDVAQTMKLRCHNFVDLGETIVQRIHTDKKKAENVIRQFINMWVKYLACDKDGKRLDEIREIEFIHNLRDMINGDYRHQVDNFGWTFFKALDIDQSGFISQSTYRTLCEAWQIGREEGEGMFRMIDTNKDGKIDLEEFLTAWNEYFLSEEQNNPYKMFFGPIIYRQTEAR</sequence>
<evidence type="ECO:0000313" key="6">
    <source>
        <dbReference type="Proteomes" id="UP001497525"/>
    </source>
</evidence>
<dbReference type="PANTHER" id="PTHR45942">
    <property type="entry name" value="PROTEIN PHOSPATASE 3 REGULATORY SUBUNIT B ALPHA ISOFORM TYPE 1"/>
    <property type="match status" value="1"/>
</dbReference>
<keyword evidence="1" id="KW-0479">Metal-binding</keyword>
<evidence type="ECO:0000313" key="5">
    <source>
        <dbReference type="EMBL" id="CAL5129945.1"/>
    </source>
</evidence>
<dbReference type="PROSITE" id="PS50222">
    <property type="entry name" value="EF_HAND_2"/>
    <property type="match status" value="1"/>
</dbReference>
<dbReference type="SMART" id="SM00054">
    <property type="entry name" value="EFh"/>
    <property type="match status" value="2"/>
</dbReference>
<dbReference type="AlphaFoldDB" id="A0AAV2T0E7"/>
<reference evidence="5" key="1">
    <citation type="submission" date="2024-06" db="EMBL/GenBank/DDBJ databases">
        <authorList>
            <person name="Liu X."/>
            <person name="Lenzi L."/>
            <person name="Haldenby T S."/>
            <person name="Uol C."/>
        </authorList>
    </citation>
    <scope>NUCLEOTIDE SEQUENCE</scope>
</reference>
<keyword evidence="2" id="KW-0677">Repeat</keyword>
<evidence type="ECO:0000259" key="4">
    <source>
        <dbReference type="PROSITE" id="PS50222"/>
    </source>
</evidence>
<dbReference type="CDD" id="cd00051">
    <property type="entry name" value="EFh"/>
    <property type="match status" value="1"/>
</dbReference>
<dbReference type="InterPro" id="IPR002048">
    <property type="entry name" value="EF_hand_dom"/>
</dbReference>
<dbReference type="EMBL" id="CAXLJL010000056">
    <property type="protein sequence ID" value="CAL5129945.1"/>
    <property type="molecule type" value="Genomic_DNA"/>
</dbReference>
<dbReference type="Gene3D" id="1.10.238.10">
    <property type="entry name" value="EF-hand"/>
    <property type="match status" value="2"/>
</dbReference>
<comment type="caution">
    <text evidence="5">The sequence shown here is derived from an EMBL/GenBank/DDBJ whole genome shotgun (WGS) entry which is preliminary data.</text>
</comment>
<evidence type="ECO:0000256" key="1">
    <source>
        <dbReference type="ARBA" id="ARBA00022723"/>
    </source>
</evidence>
<feature type="domain" description="EF-hand" evidence="4">
    <location>
        <begin position="328"/>
        <end position="363"/>
    </location>
</feature>
<protein>
    <recommendedName>
        <fullName evidence="4">EF-hand domain-containing protein</fullName>
    </recommendedName>
</protein>
<name>A0AAV2T0E7_CALDB</name>
<dbReference type="Pfam" id="PF13499">
    <property type="entry name" value="EF-hand_7"/>
    <property type="match status" value="1"/>
</dbReference>
<gene>
    <name evidence="5" type="ORF">CDAUBV1_LOCUS1396</name>
</gene>
<dbReference type="GO" id="GO:0005509">
    <property type="term" value="F:calcium ion binding"/>
    <property type="evidence" value="ECO:0007669"/>
    <property type="project" value="InterPro"/>
</dbReference>
<organism evidence="5 6">
    <name type="scientific">Calicophoron daubneyi</name>
    <name type="common">Rumen fluke</name>
    <name type="synonym">Paramphistomum daubneyi</name>
    <dbReference type="NCBI Taxonomy" id="300641"/>
    <lineage>
        <taxon>Eukaryota</taxon>
        <taxon>Metazoa</taxon>
        <taxon>Spiralia</taxon>
        <taxon>Lophotrochozoa</taxon>
        <taxon>Platyhelminthes</taxon>
        <taxon>Trematoda</taxon>
        <taxon>Digenea</taxon>
        <taxon>Plagiorchiida</taxon>
        <taxon>Pronocephalata</taxon>
        <taxon>Paramphistomoidea</taxon>
        <taxon>Paramphistomidae</taxon>
        <taxon>Calicophoron</taxon>
    </lineage>
</organism>
<accession>A0AAV2T0E7</accession>
<keyword evidence="3" id="KW-0106">Calcium</keyword>